<keyword evidence="9" id="KW-0460">Magnesium</keyword>
<dbReference type="RefSeq" id="WP_253619220.1">
    <property type="nucleotide sequence ID" value="NZ_JAMZDE010000006.1"/>
</dbReference>
<evidence type="ECO:0000256" key="8">
    <source>
        <dbReference type="ARBA" id="ARBA00023316"/>
    </source>
</evidence>
<comment type="similarity">
    <text evidence="9">Belongs to the MurCDEF family. Mpl subfamily.</text>
</comment>
<dbReference type="GO" id="GO:0009254">
    <property type="term" value="P:peptidoglycan turnover"/>
    <property type="evidence" value="ECO:0007669"/>
    <property type="project" value="UniProtKB-UniRule"/>
</dbReference>
<comment type="pathway">
    <text evidence="9">Cell wall biogenesis; peptidoglycan recycling.</text>
</comment>
<evidence type="ECO:0000256" key="4">
    <source>
        <dbReference type="ARBA" id="ARBA00022840"/>
    </source>
</evidence>
<dbReference type="Pfam" id="PF08245">
    <property type="entry name" value="Mur_ligase_M"/>
    <property type="match status" value="1"/>
</dbReference>
<dbReference type="SUPFAM" id="SSF53623">
    <property type="entry name" value="MurD-like peptide ligases, catalytic domain"/>
    <property type="match status" value="1"/>
</dbReference>
<dbReference type="InterPro" id="IPR036565">
    <property type="entry name" value="Mur-like_cat_sf"/>
</dbReference>
<feature type="domain" description="Mur ligase N-terminal catalytic" evidence="10">
    <location>
        <begin position="2"/>
        <end position="97"/>
    </location>
</feature>
<evidence type="ECO:0000313" key="14">
    <source>
        <dbReference type="Proteomes" id="UP001139474"/>
    </source>
</evidence>
<gene>
    <name evidence="9 13" type="primary">mpl</name>
    <name evidence="13" type="ORF">NJR55_07540</name>
</gene>
<evidence type="ECO:0000256" key="5">
    <source>
        <dbReference type="ARBA" id="ARBA00022960"/>
    </source>
</evidence>
<dbReference type="Pfam" id="PF02875">
    <property type="entry name" value="Mur_ligase_C"/>
    <property type="match status" value="1"/>
</dbReference>
<evidence type="ECO:0000256" key="2">
    <source>
        <dbReference type="ARBA" id="ARBA00022618"/>
    </source>
</evidence>
<protein>
    <recommendedName>
        <fullName evidence="9">UDP-N-acetylmuramate--L-alanyl-gamma-D-glutamyl-meso-2,6-diaminoheptandioate ligase</fullName>
        <ecNumber evidence="9">6.3.2.45</ecNumber>
    </recommendedName>
    <alternativeName>
        <fullName evidence="9">Murein peptide ligase</fullName>
    </alternativeName>
    <alternativeName>
        <fullName evidence="9">UDP-N-acetylmuramate:L-alanyl-gamma-D-glutamyl-meso-diaminopimelate ligase</fullName>
    </alternativeName>
</protein>
<dbReference type="Gene3D" id="3.90.190.20">
    <property type="entry name" value="Mur ligase, C-terminal domain"/>
    <property type="match status" value="1"/>
</dbReference>
<dbReference type="InterPro" id="IPR036615">
    <property type="entry name" value="Mur_ligase_C_dom_sf"/>
</dbReference>
<accession>A0A9X2JRJ8</accession>
<feature type="domain" description="Mur ligase C-terminal" evidence="11">
    <location>
        <begin position="313"/>
        <end position="431"/>
    </location>
</feature>
<dbReference type="SUPFAM" id="SSF51984">
    <property type="entry name" value="MurCD N-terminal domain"/>
    <property type="match status" value="1"/>
</dbReference>
<evidence type="ECO:0000256" key="6">
    <source>
        <dbReference type="ARBA" id="ARBA00022984"/>
    </source>
</evidence>
<dbReference type="HAMAP" id="MF_02020">
    <property type="entry name" value="Mpl"/>
    <property type="match status" value="1"/>
</dbReference>
<reference evidence="13" key="1">
    <citation type="submission" date="2022-06" db="EMBL/GenBank/DDBJ databases">
        <title>Idiomarina rhizosphaerae M1R2S28.</title>
        <authorList>
            <person name="Sun J.-Q."/>
            <person name="Li L.-F."/>
        </authorList>
    </citation>
    <scope>NUCLEOTIDE SEQUENCE</scope>
    <source>
        <strain evidence="13">M1R2S28</strain>
    </source>
</reference>
<evidence type="ECO:0000256" key="1">
    <source>
        <dbReference type="ARBA" id="ARBA00022598"/>
    </source>
</evidence>
<organism evidence="13 14">
    <name type="scientific">Idiomarina rhizosphaerae</name>
    <dbReference type="NCBI Taxonomy" id="2961572"/>
    <lineage>
        <taxon>Bacteria</taxon>
        <taxon>Pseudomonadati</taxon>
        <taxon>Pseudomonadota</taxon>
        <taxon>Gammaproteobacteria</taxon>
        <taxon>Alteromonadales</taxon>
        <taxon>Idiomarinaceae</taxon>
        <taxon>Idiomarina</taxon>
    </lineage>
</organism>
<comment type="catalytic activity">
    <reaction evidence="9">
        <text>UDP-N-acetyl-alpha-D-muramate + L-alanyl-gamma-D-glutamyl-meso-2,6-diaminopimelate + ATP = UDP-N-acetyl-alpha-D-muramoyl-L-alanyl-gamma-D-glutamyl-meso-2,6-diaminopimelate + ADP + phosphate + H(+)</text>
        <dbReference type="Rhea" id="RHEA:29563"/>
        <dbReference type="ChEBI" id="CHEBI:15378"/>
        <dbReference type="ChEBI" id="CHEBI:30616"/>
        <dbReference type="ChEBI" id="CHEBI:43474"/>
        <dbReference type="ChEBI" id="CHEBI:61401"/>
        <dbReference type="ChEBI" id="CHEBI:70757"/>
        <dbReference type="ChEBI" id="CHEBI:83905"/>
        <dbReference type="ChEBI" id="CHEBI:456216"/>
        <dbReference type="EC" id="6.3.2.45"/>
    </reaction>
</comment>
<keyword evidence="6 9" id="KW-0573">Peptidoglycan synthesis</keyword>
<dbReference type="PANTHER" id="PTHR43445">
    <property type="entry name" value="UDP-N-ACETYLMURAMATE--L-ALANINE LIGASE-RELATED"/>
    <property type="match status" value="1"/>
</dbReference>
<evidence type="ECO:0000259" key="12">
    <source>
        <dbReference type="Pfam" id="PF08245"/>
    </source>
</evidence>
<dbReference type="InterPro" id="IPR005757">
    <property type="entry name" value="Mpl"/>
</dbReference>
<dbReference type="GO" id="GO:0106418">
    <property type="term" value="F:UDP-N-acetylmuramate-L-alanyl-gamma-D-glutamyl-meso-2,6-diaminoheptanedioate ligase activity"/>
    <property type="evidence" value="ECO:0007669"/>
    <property type="project" value="UniProtKB-EC"/>
</dbReference>
<dbReference type="EMBL" id="JAMZDE010000006">
    <property type="protein sequence ID" value="MCP1339447.1"/>
    <property type="molecule type" value="Genomic_DNA"/>
</dbReference>
<feature type="binding site" evidence="9">
    <location>
        <begin position="110"/>
        <end position="116"/>
    </location>
    <ligand>
        <name>ATP</name>
        <dbReference type="ChEBI" id="CHEBI:30616"/>
    </ligand>
</feature>
<dbReference type="NCBIfam" id="TIGR01081">
    <property type="entry name" value="mpl"/>
    <property type="match status" value="1"/>
</dbReference>
<dbReference type="Gene3D" id="3.40.50.720">
    <property type="entry name" value="NAD(P)-binding Rossmann-like Domain"/>
    <property type="match status" value="1"/>
</dbReference>
<dbReference type="AlphaFoldDB" id="A0A9X2JRJ8"/>
<dbReference type="GO" id="GO:0008360">
    <property type="term" value="P:regulation of cell shape"/>
    <property type="evidence" value="ECO:0007669"/>
    <property type="project" value="UniProtKB-KW"/>
</dbReference>
<evidence type="ECO:0000256" key="3">
    <source>
        <dbReference type="ARBA" id="ARBA00022741"/>
    </source>
</evidence>
<comment type="function">
    <text evidence="9">Reutilizes the intact tripeptide L-alanyl-gamma-D-glutamyl-meso-diaminopimelate by linking it to UDP-N-acetylmuramate.</text>
</comment>
<sequence>MHIHIVGICGTFMGGVAAIAQQLGHRVTGSDAKVYPPMSTQLENLGIELMQGYSHTNLKPRPDIVIIGNALSRGNDEIEAVLRERIPYVSGAQWLHDNVLTQHWVLAVAGTHGKTTTASMLAWILEDNGFDPGFMIGGVPGNFPVSARLTDSNFFVIEADEYDTAFFDKRSKFVHYAPDTLILNNLEFDHADIFPDLAAIQRQFAHLLRVVPDTGQVILPGGDKALEEVLKQGCWSPVVRMGEQGEWQAKLLKADGTEFEVHYQGKCIAQVSWNVLGTHNVNNAMMAIIAAAHVGIKAEQSAQALVRFKSPKRRMELLGEHRGVKVFDDFAHHPSAIKTTVSGLRQHQPDSRIIAVLEPRSNTMKMGVHSDTLVQSLEDADDVFVLQPEGLQWQLTEKMPKAHVFKSTDDLLAGLLAEVRTGDAVLIMSNGSFDGLHQRFLKALQQLDETGTE</sequence>
<comment type="cofactor">
    <cofactor evidence="9">
        <name>Mg(2+)</name>
        <dbReference type="ChEBI" id="CHEBI:18420"/>
    </cofactor>
</comment>
<dbReference type="Proteomes" id="UP001139474">
    <property type="component" value="Unassembled WGS sequence"/>
</dbReference>
<dbReference type="Pfam" id="PF01225">
    <property type="entry name" value="Mur_ligase"/>
    <property type="match status" value="1"/>
</dbReference>
<dbReference type="SUPFAM" id="SSF53244">
    <property type="entry name" value="MurD-like peptide ligases, peptide-binding domain"/>
    <property type="match status" value="1"/>
</dbReference>
<keyword evidence="14" id="KW-1185">Reference proteome</keyword>
<dbReference type="PANTHER" id="PTHR43445:SF5">
    <property type="entry name" value="UDP-N-ACETYLMURAMATE--L-ALANYL-GAMMA-D-GLUTAMYL-MESO-2,6-DIAMINOHEPTANDIOATE LIGASE"/>
    <property type="match status" value="1"/>
</dbReference>
<keyword evidence="4 9" id="KW-0067">ATP-binding</keyword>
<keyword evidence="5 9" id="KW-0133">Cell shape</keyword>
<dbReference type="InterPro" id="IPR013221">
    <property type="entry name" value="Mur_ligase_cen"/>
</dbReference>
<proteinExistence type="inferred from homology"/>
<evidence type="ECO:0000259" key="10">
    <source>
        <dbReference type="Pfam" id="PF01225"/>
    </source>
</evidence>
<keyword evidence="3 9" id="KW-0547">Nucleotide-binding</keyword>
<keyword evidence="1 9" id="KW-0436">Ligase</keyword>
<dbReference type="GO" id="GO:0051301">
    <property type="term" value="P:cell division"/>
    <property type="evidence" value="ECO:0007669"/>
    <property type="project" value="UniProtKB-KW"/>
</dbReference>
<dbReference type="GO" id="GO:0009252">
    <property type="term" value="P:peptidoglycan biosynthetic process"/>
    <property type="evidence" value="ECO:0007669"/>
    <property type="project" value="UniProtKB-UniRule"/>
</dbReference>
<dbReference type="EC" id="6.3.2.45" evidence="9"/>
<keyword evidence="7 9" id="KW-0131">Cell cycle</keyword>
<dbReference type="InterPro" id="IPR004101">
    <property type="entry name" value="Mur_ligase_C"/>
</dbReference>
<evidence type="ECO:0000256" key="9">
    <source>
        <dbReference type="HAMAP-Rule" id="MF_02020"/>
    </source>
</evidence>
<feature type="domain" description="Mur ligase central" evidence="12">
    <location>
        <begin position="108"/>
        <end position="291"/>
    </location>
</feature>
<dbReference type="InterPro" id="IPR050061">
    <property type="entry name" value="MurCDEF_pg_biosynth"/>
</dbReference>
<keyword evidence="2 9" id="KW-0132">Cell division</keyword>
<dbReference type="GO" id="GO:0005524">
    <property type="term" value="F:ATP binding"/>
    <property type="evidence" value="ECO:0007669"/>
    <property type="project" value="UniProtKB-UniRule"/>
</dbReference>
<name>A0A9X2JRJ8_9GAMM</name>
<dbReference type="InterPro" id="IPR000713">
    <property type="entry name" value="Mur_ligase_N"/>
</dbReference>
<dbReference type="GO" id="GO:0071555">
    <property type="term" value="P:cell wall organization"/>
    <property type="evidence" value="ECO:0007669"/>
    <property type="project" value="UniProtKB-KW"/>
</dbReference>
<evidence type="ECO:0000313" key="13">
    <source>
        <dbReference type="EMBL" id="MCP1339447.1"/>
    </source>
</evidence>
<dbReference type="Gene3D" id="3.40.1190.10">
    <property type="entry name" value="Mur-like, catalytic domain"/>
    <property type="match status" value="1"/>
</dbReference>
<keyword evidence="8 9" id="KW-0961">Cell wall biogenesis/degradation</keyword>
<comment type="caution">
    <text evidence="13">The sequence shown here is derived from an EMBL/GenBank/DDBJ whole genome shotgun (WGS) entry which is preliminary data.</text>
</comment>
<evidence type="ECO:0000256" key="7">
    <source>
        <dbReference type="ARBA" id="ARBA00023306"/>
    </source>
</evidence>
<evidence type="ECO:0000259" key="11">
    <source>
        <dbReference type="Pfam" id="PF02875"/>
    </source>
</evidence>